<dbReference type="NCBIfam" id="TIGR00229">
    <property type="entry name" value="sensory_box"/>
    <property type="match status" value="1"/>
</dbReference>
<dbReference type="PROSITE" id="PS50887">
    <property type="entry name" value="GGDEF"/>
    <property type="match status" value="1"/>
</dbReference>
<keyword evidence="2" id="KW-1133">Transmembrane helix</keyword>
<dbReference type="EMBL" id="FNGU01000003">
    <property type="protein sequence ID" value="SDL94620.1"/>
    <property type="molecule type" value="Genomic_DNA"/>
</dbReference>
<evidence type="ECO:0000256" key="1">
    <source>
        <dbReference type="ARBA" id="ARBA00051114"/>
    </source>
</evidence>
<dbReference type="InterPro" id="IPR052155">
    <property type="entry name" value="Biofilm_reg_signaling"/>
</dbReference>
<dbReference type="InterPro" id="IPR035919">
    <property type="entry name" value="EAL_sf"/>
</dbReference>
<feature type="transmembrane region" description="Helical" evidence="2">
    <location>
        <begin position="75"/>
        <end position="94"/>
    </location>
</feature>
<dbReference type="InterPro" id="IPR035965">
    <property type="entry name" value="PAS-like_dom_sf"/>
</dbReference>
<comment type="catalytic activity">
    <reaction evidence="1">
        <text>3',3'-c-di-GMP + H2O = 5'-phosphoguanylyl(3'-&gt;5')guanosine + H(+)</text>
        <dbReference type="Rhea" id="RHEA:24902"/>
        <dbReference type="ChEBI" id="CHEBI:15377"/>
        <dbReference type="ChEBI" id="CHEBI:15378"/>
        <dbReference type="ChEBI" id="CHEBI:58754"/>
        <dbReference type="ChEBI" id="CHEBI:58805"/>
        <dbReference type="EC" id="3.1.4.52"/>
    </reaction>
    <physiologicalReaction direction="left-to-right" evidence="1">
        <dbReference type="Rhea" id="RHEA:24903"/>
    </physiologicalReaction>
</comment>
<dbReference type="FunFam" id="3.30.70.270:FF:000001">
    <property type="entry name" value="Diguanylate cyclase domain protein"/>
    <property type="match status" value="1"/>
</dbReference>
<evidence type="ECO:0000259" key="4">
    <source>
        <dbReference type="PROSITE" id="PS50113"/>
    </source>
</evidence>
<gene>
    <name evidence="7" type="ORF">SAMN05660860_01503</name>
</gene>
<dbReference type="SUPFAM" id="SSF141868">
    <property type="entry name" value="EAL domain-like"/>
    <property type="match status" value="1"/>
</dbReference>
<dbReference type="Pfam" id="PF00990">
    <property type="entry name" value="GGDEF"/>
    <property type="match status" value="1"/>
</dbReference>
<dbReference type="SMART" id="SM00091">
    <property type="entry name" value="PAS"/>
    <property type="match status" value="1"/>
</dbReference>
<proteinExistence type="predicted"/>
<dbReference type="SMART" id="SM00267">
    <property type="entry name" value="GGDEF"/>
    <property type="match status" value="1"/>
</dbReference>
<dbReference type="SMART" id="SM00052">
    <property type="entry name" value="EAL"/>
    <property type="match status" value="1"/>
</dbReference>
<dbReference type="PROSITE" id="PS50113">
    <property type="entry name" value="PAC"/>
    <property type="match status" value="1"/>
</dbReference>
<dbReference type="PROSITE" id="PS50112">
    <property type="entry name" value="PAS"/>
    <property type="match status" value="1"/>
</dbReference>
<evidence type="ECO:0000259" key="6">
    <source>
        <dbReference type="PROSITE" id="PS50887"/>
    </source>
</evidence>
<dbReference type="InterPro" id="IPR000700">
    <property type="entry name" value="PAS-assoc_C"/>
</dbReference>
<feature type="transmembrane region" description="Helical" evidence="2">
    <location>
        <begin position="100"/>
        <end position="123"/>
    </location>
</feature>
<dbReference type="SUPFAM" id="SSF55785">
    <property type="entry name" value="PYP-like sensor domain (PAS domain)"/>
    <property type="match status" value="1"/>
</dbReference>
<dbReference type="GO" id="GO:0071111">
    <property type="term" value="F:cyclic-guanylate-specific phosphodiesterase activity"/>
    <property type="evidence" value="ECO:0007669"/>
    <property type="project" value="UniProtKB-EC"/>
</dbReference>
<dbReference type="NCBIfam" id="TIGR00254">
    <property type="entry name" value="GGDEF"/>
    <property type="match status" value="1"/>
</dbReference>
<dbReference type="PANTHER" id="PTHR44757:SF2">
    <property type="entry name" value="BIOFILM ARCHITECTURE MAINTENANCE PROTEIN MBAA"/>
    <property type="match status" value="1"/>
</dbReference>
<protein>
    <submittedName>
        <fullName evidence="7">Diguanylate cyclase/phosphodiesterase with PAS/PAC sensor(S)</fullName>
    </submittedName>
</protein>
<feature type="domain" description="PAC" evidence="4">
    <location>
        <begin position="333"/>
        <end position="385"/>
    </location>
</feature>
<dbReference type="CDD" id="cd01949">
    <property type="entry name" value="GGDEF"/>
    <property type="match status" value="1"/>
</dbReference>
<dbReference type="InterPro" id="IPR013767">
    <property type="entry name" value="PAS_fold"/>
</dbReference>
<dbReference type="InterPro" id="IPR001633">
    <property type="entry name" value="EAL_dom"/>
</dbReference>
<dbReference type="InterPro" id="IPR000014">
    <property type="entry name" value="PAS"/>
</dbReference>
<dbReference type="STRING" id="392333.SAMN05660860_01503"/>
<reference evidence="7 8" key="1">
    <citation type="submission" date="2016-10" db="EMBL/GenBank/DDBJ databases">
        <authorList>
            <person name="de Groot N.N."/>
        </authorList>
    </citation>
    <scope>NUCLEOTIDE SEQUENCE [LARGE SCALE GENOMIC DNA]</scope>
    <source>
        <strain evidence="7 8">DSM 17813</strain>
    </source>
</reference>
<dbReference type="InterPro" id="IPR043128">
    <property type="entry name" value="Rev_trsase/Diguanyl_cyclase"/>
</dbReference>
<dbReference type="Pfam" id="PF00989">
    <property type="entry name" value="PAS"/>
    <property type="match status" value="1"/>
</dbReference>
<name>A0A1G9P7A1_9BACT</name>
<dbReference type="FunFam" id="3.20.20.450:FF:000001">
    <property type="entry name" value="Cyclic di-GMP phosphodiesterase yahA"/>
    <property type="match status" value="1"/>
</dbReference>
<dbReference type="SUPFAM" id="SSF55073">
    <property type="entry name" value="Nucleotide cyclase"/>
    <property type="match status" value="1"/>
</dbReference>
<keyword evidence="2" id="KW-0472">Membrane</keyword>
<evidence type="ECO:0000259" key="3">
    <source>
        <dbReference type="PROSITE" id="PS50112"/>
    </source>
</evidence>
<keyword evidence="2" id="KW-0812">Transmembrane</keyword>
<feature type="domain" description="EAL" evidence="5">
    <location>
        <begin position="559"/>
        <end position="813"/>
    </location>
</feature>
<dbReference type="GO" id="GO:0006355">
    <property type="term" value="P:regulation of DNA-templated transcription"/>
    <property type="evidence" value="ECO:0007669"/>
    <property type="project" value="InterPro"/>
</dbReference>
<dbReference type="Proteomes" id="UP000182146">
    <property type="component" value="Unassembled WGS sequence"/>
</dbReference>
<dbReference type="InterPro" id="IPR029787">
    <property type="entry name" value="Nucleotide_cyclase"/>
</dbReference>
<feature type="transmembrane region" description="Helical" evidence="2">
    <location>
        <begin position="226"/>
        <end position="250"/>
    </location>
</feature>
<feature type="transmembrane region" description="Helical" evidence="2">
    <location>
        <begin position="184"/>
        <end position="206"/>
    </location>
</feature>
<accession>A0A1G9P7A1</accession>
<sequence>MQRLLIRREKPERLPACKSSCLPESEMSMENEQLKSLPAAGAGEVATASGGVDPSAASSFADICARSILVAKARWIILALIASYGFFAGMLFILSPHGFFLSASQVSVLVCAVFAVLCYNGLYHLGDSRLRQLPLGDSLQIVLDLVLVTVLIHFSGGAASWFWPVYLIVTLEAAILLENRRKVWGLGLLGGVLYGALLAGEYFGAWPVVQMPFNDATAQGDGYHLLLMWFWVSLLNATLAVVGTYLMGVIRRENQALRASENRLSGFLEAANDLIFSVDERGRLVYANRSWQQATGYCPQRDAGLNIFDILSPEVRGSCYREFLKVVAGELGDPMESRFVARDGRVVEVEGSLTRGRLQSGDGTQVWVICRDVTERKRAEAQLLHMAHHDLLTGLPNRTLFLERLEHAMALAKRGKKTAAVLFLDLDRFKIINDTLGHSLGDCLLKEMGQRLLHCVRKTDTVARLGGDEFTVCLGHLDGAEGAEQVAGKILNALAQPVWLDGHELFITTSIGISLCPDDGVEGLTLIKQADIAMYSAKGQGRNNYQFYQSDMNMDAERRLVLENGIRRALERHQFCLHYQPKVDIASGRITAMEALVRWEHPELGLLSAGEFIPLAEETGFIFPLGEWVLEQACRQNRGWQDEGLPPVRIAVNISGYQLQQKSFIPRIQEILDSTGMDARYLEIEVTETVVMQNPDFAVGLLKQLTELGVHISIDDFGTGYSSLAHLKRFSVNTLKIDKSFMRDIEINATDAAIATAIIAMGNSLKLQVIAEGVETQGQLDFLKNLSCQEMQGYLFSRPLPADEAAHMLRGIETL</sequence>
<dbReference type="InterPro" id="IPR000160">
    <property type="entry name" value="GGDEF_dom"/>
</dbReference>
<dbReference type="CDD" id="cd01948">
    <property type="entry name" value="EAL"/>
    <property type="match status" value="1"/>
</dbReference>
<evidence type="ECO:0000313" key="8">
    <source>
        <dbReference type="Proteomes" id="UP000182146"/>
    </source>
</evidence>
<evidence type="ECO:0000259" key="5">
    <source>
        <dbReference type="PROSITE" id="PS50883"/>
    </source>
</evidence>
<organism evidence="7 8">
    <name type="scientific">Geoalkalibacter ferrihydriticus</name>
    <dbReference type="NCBI Taxonomy" id="392333"/>
    <lineage>
        <taxon>Bacteria</taxon>
        <taxon>Pseudomonadati</taxon>
        <taxon>Thermodesulfobacteriota</taxon>
        <taxon>Desulfuromonadia</taxon>
        <taxon>Desulfuromonadales</taxon>
        <taxon>Geoalkalibacteraceae</taxon>
        <taxon>Geoalkalibacter</taxon>
    </lineage>
</organism>
<dbReference type="PROSITE" id="PS50883">
    <property type="entry name" value="EAL"/>
    <property type="match status" value="1"/>
</dbReference>
<dbReference type="Pfam" id="PF00563">
    <property type="entry name" value="EAL"/>
    <property type="match status" value="1"/>
</dbReference>
<dbReference type="Gene3D" id="3.30.70.270">
    <property type="match status" value="1"/>
</dbReference>
<evidence type="ECO:0000313" key="7">
    <source>
        <dbReference type="EMBL" id="SDL94620.1"/>
    </source>
</evidence>
<dbReference type="GO" id="GO:0071732">
    <property type="term" value="P:cellular response to nitric oxide"/>
    <property type="evidence" value="ECO:0007669"/>
    <property type="project" value="UniProtKB-ARBA"/>
</dbReference>
<dbReference type="Gene3D" id="3.20.20.450">
    <property type="entry name" value="EAL domain"/>
    <property type="match status" value="1"/>
</dbReference>
<dbReference type="AlphaFoldDB" id="A0A1G9P7A1"/>
<feature type="domain" description="GGDEF" evidence="6">
    <location>
        <begin position="417"/>
        <end position="550"/>
    </location>
</feature>
<evidence type="ECO:0000256" key="2">
    <source>
        <dbReference type="SAM" id="Phobius"/>
    </source>
</evidence>
<dbReference type="PANTHER" id="PTHR44757">
    <property type="entry name" value="DIGUANYLATE CYCLASE DGCP"/>
    <property type="match status" value="1"/>
</dbReference>
<feature type="domain" description="PAS" evidence="3">
    <location>
        <begin position="260"/>
        <end position="330"/>
    </location>
</feature>
<dbReference type="Gene3D" id="3.30.450.20">
    <property type="entry name" value="PAS domain"/>
    <property type="match status" value="1"/>
</dbReference>
<dbReference type="CDD" id="cd00130">
    <property type="entry name" value="PAS"/>
    <property type="match status" value="1"/>
</dbReference>